<dbReference type="Gene3D" id="3.30.420.40">
    <property type="match status" value="2"/>
</dbReference>
<gene>
    <name evidence="2" type="ORF">AALO17_08670</name>
</gene>
<dbReference type="RefSeq" id="WP_067555840.1">
    <property type="nucleotide sequence ID" value="NZ_CAKOCV010000022.1"/>
</dbReference>
<reference evidence="2 3" key="1">
    <citation type="journal article" date="2016" name="Gut Pathog.">
        <title>Whole genome sequencing of "Faecalibaculum rodentium" ALO17, isolated from C57BL/6J laboratory mouse feces.</title>
        <authorList>
            <person name="Lim S."/>
            <person name="Chang D.H."/>
            <person name="Ahn S."/>
            <person name="Kim B.C."/>
        </authorList>
    </citation>
    <scope>NUCLEOTIDE SEQUENCE [LARGE SCALE GENOMIC DNA]</scope>
    <source>
        <strain evidence="2 3">Alo17</strain>
    </source>
</reference>
<evidence type="ECO:0000256" key="1">
    <source>
        <dbReference type="ARBA" id="ARBA00006479"/>
    </source>
</evidence>
<dbReference type="STRING" id="1702221.AALO17_08670"/>
<dbReference type="Proteomes" id="UP000069771">
    <property type="component" value="Chromosome"/>
</dbReference>
<evidence type="ECO:0000313" key="2">
    <source>
        <dbReference type="EMBL" id="AMK54001.1"/>
    </source>
</evidence>
<dbReference type="AlphaFoldDB" id="A0A140DTM4"/>
<dbReference type="CDD" id="cd24152">
    <property type="entry name" value="ASKHA_NBD_ROK-like"/>
    <property type="match status" value="1"/>
</dbReference>
<protein>
    <recommendedName>
        <fullName evidence="4">ROK family protein</fullName>
    </recommendedName>
</protein>
<comment type="similarity">
    <text evidence="1">Belongs to the ROK (NagC/XylR) family.</text>
</comment>
<dbReference type="InterPro" id="IPR043129">
    <property type="entry name" value="ATPase_NBD"/>
</dbReference>
<organism evidence="2 3">
    <name type="scientific">Faecalibaculum rodentium</name>
    <dbReference type="NCBI Taxonomy" id="1702221"/>
    <lineage>
        <taxon>Bacteria</taxon>
        <taxon>Bacillati</taxon>
        <taxon>Bacillota</taxon>
        <taxon>Erysipelotrichia</taxon>
        <taxon>Erysipelotrichales</taxon>
        <taxon>Erysipelotrichaceae</taxon>
        <taxon>Faecalibaculum</taxon>
    </lineage>
</organism>
<dbReference type="EMBL" id="CP011391">
    <property type="protein sequence ID" value="AMK54001.1"/>
    <property type="molecule type" value="Genomic_DNA"/>
</dbReference>
<dbReference type="KEGG" id="fro:AALO17_08670"/>
<dbReference type="InterPro" id="IPR000600">
    <property type="entry name" value="ROK"/>
</dbReference>
<dbReference type="PANTHER" id="PTHR18964:SF170">
    <property type="entry name" value="SUGAR KINASE"/>
    <property type="match status" value="1"/>
</dbReference>
<name>A0A140DTM4_9FIRM</name>
<evidence type="ECO:0008006" key="4">
    <source>
        <dbReference type="Google" id="ProtNLM"/>
    </source>
</evidence>
<dbReference type="PANTHER" id="PTHR18964">
    <property type="entry name" value="ROK (REPRESSOR, ORF, KINASE) FAMILY"/>
    <property type="match status" value="1"/>
</dbReference>
<dbReference type="Pfam" id="PF00480">
    <property type="entry name" value="ROK"/>
    <property type="match status" value="1"/>
</dbReference>
<sequence>MKNYLAVDVGGTAIKYAVMDENADISISGETVTPTTSLGDFIRALMQIYESVEYTNPEALVISAPGRIDSSTGYFHTGGALGYLNCVNLPEALRNHIPLPICVLNDAKAAALAELWKGSMEDVNSGLILTLGTGIGGAVIIDGKLWQGHNFAAGEFSGIPVHWDTRTGGYTGTWANINCTRSMIDRYCAAKNQNPDNMNGKQFFQAIHDGDRLAMNELEWFCETLATGLLGLQLILDVEKIAIGGGISRQPLLIETLNEVMDRQYERKASCIPATRPIVEACRFSSDANLIGALRHYLLQKEEDTVSS</sequence>
<accession>A0A140DTM4</accession>
<keyword evidence="3" id="KW-1185">Reference proteome</keyword>
<proteinExistence type="inferred from homology"/>
<dbReference type="SUPFAM" id="SSF53067">
    <property type="entry name" value="Actin-like ATPase domain"/>
    <property type="match status" value="1"/>
</dbReference>
<dbReference type="GeneID" id="78477665"/>
<dbReference type="OrthoDB" id="9795247at2"/>
<evidence type="ECO:0000313" key="3">
    <source>
        <dbReference type="Proteomes" id="UP000069771"/>
    </source>
</evidence>